<evidence type="ECO:0000256" key="10">
    <source>
        <dbReference type="ARBA" id="ARBA00033381"/>
    </source>
</evidence>
<comment type="caution">
    <text evidence="14">The sequence shown here is derived from an EMBL/GenBank/DDBJ whole genome shotgun (WGS) entry which is preliminary data.</text>
</comment>
<dbReference type="Pfam" id="PF00155">
    <property type="entry name" value="Aminotran_1_2"/>
    <property type="match status" value="1"/>
</dbReference>
<protein>
    <recommendedName>
        <fullName evidence="5">8-amino-7-oxononanoate synthase</fullName>
        <ecNumber evidence="5">2.3.1.47</ecNumber>
    </recommendedName>
    <alternativeName>
        <fullName evidence="9">7-keto-8-amino-pelargonic acid synthase</fullName>
    </alternativeName>
    <alternativeName>
        <fullName evidence="10">8-amino-7-ketopelargonate synthase</fullName>
    </alternativeName>
</protein>
<dbReference type="RefSeq" id="WP_099033194.1">
    <property type="nucleotide sequence ID" value="NZ_BMGJ01000002.1"/>
</dbReference>
<dbReference type="Gene3D" id="3.40.640.10">
    <property type="entry name" value="Type I PLP-dependent aspartate aminotransferase-like (Major domain)"/>
    <property type="match status" value="1"/>
</dbReference>
<organism evidence="14 15">
    <name type="scientific">Lacimicrobium alkaliphilum</name>
    <dbReference type="NCBI Taxonomy" id="1526571"/>
    <lineage>
        <taxon>Bacteria</taxon>
        <taxon>Pseudomonadati</taxon>
        <taxon>Pseudomonadota</taxon>
        <taxon>Gammaproteobacteria</taxon>
        <taxon>Alteromonadales</taxon>
        <taxon>Alteromonadaceae</taxon>
        <taxon>Lacimicrobium</taxon>
    </lineage>
</organism>
<comment type="catalytic activity">
    <reaction evidence="11">
        <text>6-carboxyhexanoyl-[ACP] + L-alanine + H(+) = (8S)-8-amino-7-oxononanoate + holo-[ACP] + CO2</text>
        <dbReference type="Rhea" id="RHEA:42288"/>
        <dbReference type="Rhea" id="RHEA-COMP:9685"/>
        <dbReference type="Rhea" id="RHEA-COMP:9955"/>
        <dbReference type="ChEBI" id="CHEBI:15378"/>
        <dbReference type="ChEBI" id="CHEBI:16526"/>
        <dbReference type="ChEBI" id="CHEBI:57972"/>
        <dbReference type="ChEBI" id="CHEBI:64479"/>
        <dbReference type="ChEBI" id="CHEBI:78846"/>
        <dbReference type="ChEBI" id="CHEBI:149468"/>
        <dbReference type="EC" id="2.3.1.47"/>
    </reaction>
</comment>
<dbReference type="InterPro" id="IPR001917">
    <property type="entry name" value="Aminotrans_II_pyridoxalP_BS"/>
</dbReference>
<evidence type="ECO:0000313" key="15">
    <source>
        <dbReference type="Proteomes" id="UP000614272"/>
    </source>
</evidence>
<evidence type="ECO:0000256" key="9">
    <source>
        <dbReference type="ARBA" id="ARBA00032610"/>
    </source>
</evidence>
<dbReference type="EC" id="2.3.1.47" evidence="5"/>
<dbReference type="InterPro" id="IPR015424">
    <property type="entry name" value="PyrdxlP-dep_Trfase"/>
</dbReference>
<evidence type="ECO:0000256" key="7">
    <source>
        <dbReference type="ARBA" id="ARBA00022756"/>
    </source>
</evidence>
<evidence type="ECO:0000256" key="11">
    <source>
        <dbReference type="ARBA" id="ARBA00047715"/>
    </source>
</evidence>
<accession>A0ABQ1QZP0</accession>
<dbReference type="InterPro" id="IPR015422">
    <property type="entry name" value="PyrdxlP-dep_Trfase_small"/>
</dbReference>
<reference evidence="15" key="1">
    <citation type="journal article" date="2019" name="Int. J. Syst. Evol. Microbiol.">
        <title>The Global Catalogue of Microorganisms (GCM) 10K type strain sequencing project: providing services to taxonomists for standard genome sequencing and annotation.</title>
        <authorList>
            <consortium name="The Broad Institute Genomics Platform"/>
            <consortium name="The Broad Institute Genome Sequencing Center for Infectious Disease"/>
            <person name="Wu L."/>
            <person name="Ma J."/>
        </authorList>
    </citation>
    <scope>NUCLEOTIDE SEQUENCE [LARGE SCALE GENOMIC DNA]</scope>
    <source>
        <strain evidence="15">CGMCC 1.12923</strain>
    </source>
</reference>
<comment type="pathway">
    <text evidence="2">Cofactor biosynthesis; biotin biosynthesis.</text>
</comment>
<evidence type="ECO:0000256" key="2">
    <source>
        <dbReference type="ARBA" id="ARBA00004746"/>
    </source>
</evidence>
<comment type="cofactor">
    <cofactor evidence="1 12">
        <name>pyridoxal 5'-phosphate</name>
        <dbReference type="ChEBI" id="CHEBI:597326"/>
    </cofactor>
</comment>
<evidence type="ECO:0000259" key="13">
    <source>
        <dbReference type="Pfam" id="PF00155"/>
    </source>
</evidence>
<dbReference type="Gene3D" id="3.90.1150.10">
    <property type="entry name" value="Aspartate Aminotransferase, domain 1"/>
    <property type="match status" value="1"/>
</dbReference>
<evidence type="ECO:0000256" key="3">
    <source>
        <dbReference type="ARBA" id="ARBA00010008"/>
    </source>
</evidence>
<evidence type="ECO:0000256" key="6">
    <source>
        <dbReference type="ARBA" id="ARBA00022679"/>
    </source>
</evidence>
<comment type="subunit">
    <text evidence="4">Homodimer.</text>
</comment>
<evidence type="ECO:0000313" key="14">
    <source>
        <dbReference type="EMBL" id="GGD52987.1"/>
    </source>
</evidence>
<dbReference type="PANTHER" id="PTHR13693:SF100">
    <property type="entry name" value="8-AMINO-7-OXONONANOATE SYNTHASE"/>
    <property type="match status" value="1"/>
</dbReference>
<feature type="domain" description="Aminotransferase class I/classII large" evidence="13">
    <location>
        <begin position="42"/>
        <end position="379"/>
    </location>
</feature>
<dbReference type="InterPro" id="IPR004839">
    <property type="entry name" value="Aminotransferase_I/II_large"/>
</dbReference>
<name>A0ABQ1QZP0_9ALTE</name>
<keyword evidence="8 12" id="KW-0663">Pyridoxal phosphate</keyword>
<evidence type="ECO:0000256" key="5">
    <source>
        <dbReference type="ARBA" id="ARBA00013187"/>
    </source>
</evidence>
<sequence length="387" mass="42458">MSFQFIAADLAARTARHLYRRQHLIEQSEAGRVKIDGHWYYNFSSNDYLGLAQSQALRQAACDAAQHTHSGSTASPLVTGYTVSHQRLEDYLCQRLGRDRVLLFNSGFSANQAVIQTLMRHGGQILADKLSHASMLDGALASQARLKRFAHNDVAHLSRLIQKDAEDTLIMTEGVFSMDGDKAPVQDIVELASEANALLLLDDAHGFGVLGQSGAGTIEAGKLSQLALPLLMGTFGKAVATSGAFVALSTQLYEYLINFARHYIYSTSMSPLMAEVTLASLKLVHKDQWRRDKLTENIQLFREQAISEGLPVSFSDTAIQPVAIGRSDKTLKVAEYARSQGFWVGAMRAPTVPEGSARLRVTLSSIHEQDEIRQLIRALAKGLKDVC</sequence>
<comment type="similarity">
    <text evidence="3">Belongs to the class-II pyridoxal-phosphate-dependent aminotransferase family. BioF subfamily.</text>
</comment>
<dbReference type="SUPFAM" id="SSF53383">
    <property type="entry name" value="PLP-dependent transferases"/>
    <property type="match status" value="1"/>
</dbReference>
<dbReference type="EMBL" id="BMGJ01000002">
    <property type="protein sequence ID" value="GGD52987.1"/>
    <property type="molecule type" value="Genomic_DNA"/>
</dbReference>
<evidence type="ECO:0000256" key="12">
    <source>
        <dbReference type="RuleBase" id="RU003693"/>
    </source>
</evidence>
<dbReference type="Proteomes" id="UP000614272">
    <property type="component" value="Unassembled WGS sequence"/>
</dbReference>
<keyword evidence="6" id="KW-0808">Transferase</keyword>
<proteinExistence type="inferred from homology"/>
<gene>
    <name evidence="14" type="primary">bioF</name>
    <name evidence="14" type="ORF">GCM10011357_06050</name>
</gene>
<dbReference type="PROSITE" id="PS00599">
    <property type="entry name" value="AA_TRANSFER_CLASS_2"/>
    <property type="match status" value="1"/>
</dbReference>
<evidence type="ECO:0000256" key="1">
    <source>
        <dbReference type="ARBA" id="ARBA00001933"/>
    </source>
</evidence>
<evidence type="ECO:0000256" key="8">
    <source>
        <dbReference type="ARBA" id="ARBA00022898"/>
    </source>
</evidence>
<keyword evidence="15" id="KW-1185">Reference proteome</keyword>
<dbReference type="PANTHER" id="PTHR13693">
    <property type="entry name" value="CLASS II AMINOTRANSFERASE/8-AMINO-7-OXONONANOATE SYNTHASE"/>
    <property type="match status" value="1"/>
</dbReference>
<dbReference type="InterPro" id="IPR050087">
    <property type="entry name" value="AON_synthase_class-II"/>
</dbReference>
<dbReference type="InterPro" id="IPR015421">
    <property type="entry name" value="PyrdxlP-dep_Trfase_major"/>
</dbReference>
<keyword evidence="7" id="KW-0093">Biotin biosynthesis</keyword>
<evidence type="ECO:0000256" key="4">
    <source>
        <dbReference type="ARBA" id="ARBA00011738"/>
    </source>
</evidence>